<feature type="domain" description="C1q" evidence="3">
    <location>
        <begin position="25"/>
        <end position="159"/>
    </location>
</feature>
<dbReference type="Pfam" id="PF00386">
    <property type="entry name" value="C1q"/>
    <property type="match status" value="1"/>
</dbReference>
<dbReference type="SUPFAM" id="SSF49842">
    <property type="entry name" value="TNF-like"/>
    <property type="match status" value="1"/>
</dbReference>
<proteinExistence type="predicted"/>
<organism evidence="4 5">
    <name type="scientific">Dreissena polymorpha</name>
    <name type="common">Zebra mussel</name>
    <name type="synonym">Mytilus polymorpha</name>
    <dbReference type="NCBI Taxonomy" id="45954"/>
    <lineage>
        <taxon>Eukaryota</taxon>
        <taxon>Metazoa</taxon>
        <taxon>Spiralia</taxon>
        <taxon>Lophotrochozoa</taxon>
        <taxon>Mollusca</taxon>
        <taxon>Bivalvia</taxon>
        <taxon>Autobranchia</taxon>
        <taxon>Heteroconchia</taxon>
        <taxon>Euheterodonta</taxon>
        <taxon>Imparidentia</taxon>
        <taxon>Neoheterodontei</taxon>
        <taxon>Myida</taxon>
        <taxon>Dreissenoidea</taxon>
        <taxon>Dreissenidae</taxon>
        <taxon>Dreissena</taxon>
    </lineage>
</organism>
<dbReference type="AlphaFoldDB" id="A0A9D4FYS3"/>
<evidence type="ECO:0000256" key="2">
    <source>
        <dbReference type="ARBA" id="ARBA00022525"/>
    </source>
</evidence>
<keyword evidence="2" id="KW-0964">Secreted</keyword>
<gene>
    <name evidence="4" type="ORF">DPMN_135784</name>
</gene>
<dbReference type="InterPro" id="IPR050392">
    <property type="entry name" value="Collagen/C1q_domain"/>
</dbReference>
<accession>A0A9D4FYS3</accession>
<evidence type="ECO:0000256" key="1">
    <source>
        <dbReference type="ARBA" id="ARBA00004613"/>
    </source>
</evidence>
<dbReference type="InterPro" id="IPR008983">
    <property type="entry name" value="Tumour_necrosis_fac-like_dom"/>
</dbReference>
<evidence type="ECO:0000313" key="5">
    <source>
        <dbReference type="Proteomes" id="UP000828390"/>
    </source>
</evidence>
<reference evidence="4" key="1">
    <citation type="journal article" date="2019" name="bioRxiv">
        <title>The Genome of the Zebra Mussel, Dreissena polymorpha: A Resource for Invasive Species Research.</title>
        <authorList>
            <person name="McCartney M.A."/>
            <person name="Auch B."/>
            <person name="Kono T."/>
            <person name="Mallez S."/>
            <person name="Zhang Y."/>
            <person name="Obille A."/>
            <person name="Becker A."/>
            <person name="Abrahante J.E."/>
            <person name="Garbe J."/>
            <person name="Badalamenti J.P."/>
            <person name="Herman A."/>
            <person name="Mangelson H."/>
            <person name="Liachko I."/>
            <person name="Sullivan S."/>
            <person name="Sone E.D."/>
            <person name="Koren S."/>
            <person name="Silverstein K.A.T."/>
            <person name="Beckman K.B."/>
            <person name="Gohl D.M."/>
        </authorList>
    </citation>
    <scope>NUCLEOTIDE SEQUENCE</scope>
    <source>
        <strain evidence="4">Duluth1</strain>
        <tissue evidence="4">Whole animal</tissue>
    </source>
</reference>
<dbReference type="PANTHER" id="PTHR15427:SF33">
    <property type="entry name" value="COLLAGEN IV NC1 DOMAIN-CONTAINING PROTEIN"/>
    <property type="match status" value="1"/>
</dbReference>
<dbReference type="PROSITE" id="PS50871">
    <property type="entry name" value="C1Q"/>
    <property type="match status" value="1"/>
</dbReference>
<keyword evidence="5" id="KW-1185">Reference proteome</keyword>
<name>A0A9D4FYS3_DREPO</name>
<evidence type="ECO:0000259" key="3">
    <source>
        <dbReference type="PROSITE" id="PS50871"/>
    </source>
</evidence>
<evidence type="ECO:0000313" key="4">
    <source>
        <dbReference type="EMBL" id="KAH3807443.1"/>
    </source>
</evidence>
<dbReference type="GO" id="GO:0005581">
    <property type="term" value="C:collagen trimer"/>
    <property type="evidence" value="ECO:0007669"/>
    <property type="project" value="UniProtKB-KW"/>
</dbReference>
<dbReference type="EMBL" id="JAIWYP010000006">
    <property type="protein sequence ID" value="KAH3807443.1"/>
    <property type="molecule type" value="Genomic_DNA"/>
</dbReference>
<dbReference type="PANTHER" id="PTHR15427">
    <property type="entry name" value="EMILIN ELASTIN MICROFIBRIL INTERFACE-LOCATED PROTEIN ELASTIN MICROFIBRIL INTERFACER"/>
    <property type="match status" value="1"/>
</dbReference>
<sequence length="159" mass="17227">MAPKPVLGSKKGRLKQTAAPAGNELVLPQVHFFVRIAEGPLTLSPYQNIIFKKAQINKGQGYDVASGKFTVSVPGLYAFAVQYCVQANQAGYIDIVKQGTILQRSLSEKGGAGNQCVSMQAFTKAAISDQIWVRSAAFNSYLYDNSYLFTSFSGVLIHV</sequence>
<dbReference type="PRINTS" id="PR00007">
    <property type="entry name" value="COMPLEMNTC1Q"/>
</dbReference>
<comment type="subcellular location">
    <subcellularLocation>
        <location evidence="1">Secreted</location>
    </subcellularLocation>
</comment>
<dbReference type="SMART" id="SM00110">
    <property type="entry name" value="C1Q"/>
    <property type="match status" value="1"/>
</dbReference>
<dbReference type="InterPro" id="IPR001073">
    <property type="entry name" value="C1q_dom"/>
</dbReference>
<dbReference type="Proteomes" id="UP000828390">
    <property type="component" value="Unassembled WGS sequence"/>
</dbReference>
<protein>
    <recommendedName>
        <fullName evidence="3">C1q domain-containing protein</fullName>
    </recommendedName>
</protein>
<comment type="caution">
    <text evidence="4">The sequence shown here is derived from an EMBL/GenBank/DDBJ whole genome shotgun (WGS) entry which is preliminary data.</text>
</comment>
<dbReference type="Gene3D" id="2.60.120.40">
    <property type="match status" value="1"/>
</dbReference>
<reference evidence="4" key="2">
    <citation type="submission" date="2020-11" db="EMBL/GenBank/DDBJ databases">
        <authorList>
            <person name="McCartney M.A."/>
            <person name="Auch B."/>
            <person name="Kono T."/>
            <person name="Mallez S."/>
            <person name="Becker A."/>
            <person name="Gohl D.M."/>
            <person name="Silverstein K.A.T."/>
            <person name="Koren S."/>
            <person name="Bechman K.B."/>
            <person name="Herman A."/>
            <person name="Abrahante J.E."/>
            <person name="Garbe J."/>
        </authorList>
    </citation>
    <scope>NUCLEOTIDE SEQUENCE</scope>
    <source>
        <strain evidence="4">Duluth1</strain>
        <tissue evidence="4">Whole animal</tissue>
    </source>
</reference>